<gene>
    <name evidence="1" type="ORF">MNBD_GAMMA10-624</name>
</gene>
<organism evidence="1">
    <name type="scientific">hydrothermal vent metagenome</name>
    <dbReference type="NCBI Taxonomy" id="652676"/>
    <lineage>
        <taxon>unclassified sequences</taxon>
        <taxon>metagenomes</taxon>
        <taxon>ecological metagenomes</taxon>
    </lineage>
</organism>
<evidence type="ECO:0000313" key="1">
    <source>
        <dbReference type="EMBL" id="VAW69761.1"/>
    </source>
</evidence>
<reference evidence="1" key="1">
    <citation type="submission" date="2018-06" db="EMBL/GenBank/DDBJ databases">
        <authorList>
            <person name="Zhirakovskaya E."/>
        </authorList>
    </citation>
    <scope>NUCLEOTIDE SEQUENCE</scope>
</reference>
<sequence length="62" mass="7148">MVCDGFEAIMHELDAVLEKNIWLSYGVLKDAYETITDKIPSLIDFQQRLIKLKEINAHLSVQ</sequence>
<dbReference type="AlphaFoldDB" id="A0A3B0XQD4"/>
<accession>A0A3B0XQD4</accession>
<dbReference type="EMBL" id="UOFJ01000458">
    <property type="protein sequence ID" value="VAW69761.1"/>
    <property type="molecule type" value="Genomic_DNA"/>
</dbReference>
<proteinExistence type="predicted"/>
<name>A0A3B0XQD4_9ZZZZ</name>
<protein>
    <submittedName>
        <fullName evidence="1">Uncharacterized protein</fullName>
    </submittedName>
</protein>